<dbReference type="FunCoup" id="O66480">
    <property type="interactions" value="97"/>
</dbReference>
<organism evidence="7 8">
    <name type="scientific">Aquifex aeolicus (strain VF5)</name>
    <dbReference type="NCBI Taxonomy" id="224324"/>
    <lineage>
        <taxon>Bacteria</taxon>
        <taxon>Pseudomonadati</taxon>
        <taxon>Aquificota</taxon>
        <taxon>Aquificia</taxon>
        <taxon>Aquificales</taxon>
        <taxon>Aquificaceae</taxon>
        <taxon>Aquifex</taxon>
    </lineage>
</organism>
<dbReference type="InterPro" id="IPR004481">
    <property type="entry name" value="K/Na/Ca-exchanger"/>
</dbReference>
<sequence length="322" mass="34255">MLTDLGLLTLGFFLLVKGADMLIEGAGGLARRFGIPEFVIGLTLVAFGTSLPEFTVNVSAALKDASGISLGNVIGSNIANILLILGVASLIKPLTVHATFVKKEIPVNFFLTLTLIVMANDVILNHAPVSLISRGDGLVLIITFLGYMYFLVAYLERDSILEGEMKESISPFKGFIYFILGLTGLSLGADWTVDGAVGLAKALGVSEAVIGLFVVAIGTSLPELFASAVSAYKGNPDIALGNVAGSNIFNATLVLGTSSVIRDIPVPERANVDLGVLFIATLLLLISSIWGKRKYTLDRMEGGIFLLAYFIYVIASWYRELS</sequence>
<dbReference type="Gene3D" id="1.20.1420.30">
    <property type="entry name" value="NCX, central ion-binding region"/>
    <property type="match status" value="1"/>
</dbReference>
<comment type="subcellular location">
    <subcellularLocation>
        <location evidence="1">Membrane</location>
        <topology evidence="1">Multi-pass membrane protein</topology>
    </subcellularLocation>
</comment>
<gene>
    <name evidence="7" type="ordered locus">aq_066</name>
</gene>
<dbReference type="PIR" id="E70306">
    <property type="entry name" value="E70306"/>
</dbReference>
<evidence type="ECO:0000259" key="6">
    <source>
        <dbReference type="Pfam" id="PF01699"/>
    </source>
</evidence>
<dbReference type="InterPro" id="IPR004837">
    <property type="entry name" value="NaCa_Exmemb"/>
</dbReference>
<name>O66480_AQUAE</name>
<feature type="transmembrane region" description="Helical" evidence="5">
    <location>
        <begin position="238"/>
        <end position="260"/>
    </location>
</feature>
<feature type="transmembrane region" description="Helical" evidence="5">
    <location>
        <begin position="209"/>
        <end position="232"/>
    </location>
</feature>
<dbReference type="GO" id="GO:0006874">
    <property type="term" value="P:intracellular calcium ion homeostasis"/>
    <property type="evidence" value="ECO:0000318"/>
    <property type="project" value="GO_Central"/>
</dbReference>
<dbReference type="HOGENOM" id="CLU_007948_0_3_0"/>
<feature type="transmembrane region" description="Helical" evidence="5">
    <location>
        <begin position="107"/>
        <end position="125"/>
    </location>
</feature>
<dbReference type="GO" id="GO:0070588">
    <property type="term" value="P:calcium ion transmembrane transport"/>
    <property type="evidence" value="ECO:0000318"/>
    <property type="project" value="GO_Central"/>
</dbReference>
<evidence type="ECO:0000256" key="4">
    <source>
        <dbReference type="ARBA" id="ARBA00023136"/>
    </source>
</evidence>
<keyword evidence="2 5" id="KW-0812">Transmembrane</keyword>
<dbReference type="GO" id="GO:0008273">
    <property type="term" value="F:calcium, potassium:sodium antiporter activity"/>
    <property type="evidence" value="ECO:0000318"/>
    <property type="project" value="GO_Central"/>
</dbReference>
<feature type="domain" description="Sodium/calcium exchanger membrane region" evidence="6">
    <location>
        <begin position="5"/>
        <end position="152"/>
    </location>
</feature>
<keyword evidence="3 5" id="KW-1133">Transmembrane helix</keyword>
<evidence type="ECO:0000256" key="3">
    <source>
        <dbReference type="ARBA" id="ARBA00022989"/>
    </source>
</evidence>
<feature type="domain" description="Sodium/calcium exchanger membrane region" evidence="6">
    <location>
        <begin position="174"/>
        <end position="317"/>
    </location>
</feature>
<feature type="transmembrane region" description="Helical" evidence="5">
    <location>
        <begin position="302"/>
        <end position="318"/>
    </location>
</feature>
<keyword evidence="8" id="KW-1185">Reference proteome</keyword>
<evidence type="ECO:0000313" key="8">
    <source>
        <dbReference type="Proteomes" id="UP000000798"/>
    </source>
</evidence>
<dbReference type="STRING" id="224324.aq_066"/>
<proteinExistence type="predicted"/>
<feature type="transmembrane region" description="Helical" evidence="5">
    <location>
        <begin position="175"/>
        <end position="197"/>
    </location>
</feature>
<keyword evidence="4 5" id="KW-0472">Membrane</keyword>
<dbReference type="GO" id="GO:0005886">
    <property type="term" value="C:plasma membrane"/>
    <property type="evidence" value="ECO:0000318"/>
    <property type="project" value="GO_Central"/>
</dbReference>
<evidence type="ECO:0000256" key="1">
    <source>
        <dbReference type="ARBA" id="ARBA00004141"/>
    </source>
</evidence>
<dbReference type="KEGG" id="aae:aq_066"/>
<dbReference type="AlphaFoldDB" id="O66480"/>
<dbReference type="InterPro" id="IPR044880">
    <property type="entry name" value="NCX_ion-bd_dom_sf"/>
</dbReference>
<dbReference type="OrthoDB" id="9794225at2"/>
<dbReference type="InParanoid" id="O66480"/>
<evidence type="ECO:0000256" key="2">
    <source>
        <dbReference type="ARBA" id="ARBA00022692"/>
    </source>
</evidence>
<feature type="transmembrane region" description="Helical" evidence="5">
    <location>
        <begin position="137"/>
        <end position="155"/>
    </location>
</feature>
<dbReference type="eggNOG" id="COG0530">
    <property type="taxonomic scope" value="Bacteria"/>
</dbReference>
<accession>O66480</accession>
<dbReference type="GO" id="GO:0005262">
    <property type="term" value="F:calcium channel activity"/>
    <property type="evidence" value="ECO:0000318"/>
    <property type="project" value="GO_Central"/>
</dbReference>
<protein>
    <recommendedName>
        <fullName evidence="6">Sodium/calcium exchanger membrane region domain-containing protein</fullName>
    </recommendedName>
</protein>
<feature type="transmembrane region" description="Helical" evidence="5">
    <location>
        <begin position="74"/>
        <end position="95"/>
    </location>
</feature>
<evidence type="ECO:0000313" key="7">
    <source>
        <dbReference type="EMBL" id="AAC06453.1"/>
    </source>
</evidence>
<evidence type="ECO:0000256" key="5">
    <source>
        <dbReference type="SAM" id="Phobius"/>
    </source>
</evidence>
<dbReference type="EnsemblBacteria" id="AAC06453">
    <property type="protein sequence ID" value="AAC06453"/>
    <property type="gene ID" value="aq_066"/>
</dbReference>
<dbReference type="PANTHER" id="PTHR10846">
    <property type="entry name" value="SODIUM/POTASSIUM/CALCIUM EXCHANGER"/>
    <property type="match status" value="1"/>
</dbReference>
<feature type="transmembrane region" description="Helical" evidence="5">
    <location>
        <begin position="38"/>
        <end position="62"/>
    </location>
</feature>
<dbReference type="Pfam" id="PF01699">
    <property type="entry name" value="Na_Ca_ex"/>
    <property type="match status" value="2"/>
</dbReference>
<feature type="transmembrane region" description="Helical" evidence="5">
    <location>
        <begin position="272"/>
        <end position="290"/>
    </location>
</feature>
<dbReference type="PANTHER" id="PTHR10846:SF8">
    <property type="entry name" value="INNER MEMBRANE PROTEIN YRBG"/>
    <property type="match status" value="1"/>
</dbReference>
<reference evidence="7 8" key="1">
    <citation type="journal article" date="1998" name="Nature">
        <title>The complete genome of the hyperthermophilic bacterium Aquifex aeolicus.</title>
        <authorList>
            <person name="Deckert G."/>
            <person name="Warren P.V."/>
            <person name="Gaasterland T."/>
            <person name="Young W.G."/>
            <person name="Lenox A.L."/>
            <person name="Graham D.E."/>
            <person name="Overbeek R."/>
            <person name="Snead M.A."/>
            <person name="Keller M."/>
            <person name="Aujay M."/>
            <person name="Huber R."/>
            <person name="Feldman R.A."/>
            <person name="Short J.M."/>
            <person name="Olson G.J."/>
            <person name="Swanson R.V."/>
        </authorList>
    </citation>
    <scope>NUCLEOTIDE SEQUENCE [LARGE SCALE GENOMIC DNA]</scope>
    <source>
        <strain evidence="7 8">VF5</strain>
    </source>
</reference>
<dbReference type="RefSeq" id="WP_010879978.1">
    <property type="nucleotide sequence ID" value="NC_000918.1"/>
</dbReference>
<dbReference type="EMBL" id="AE000657">
    <property type="protein sequence ID" value="AAC06453.1"/>
    <property type="molecule type" value="Genomic_DNA"/>
</dbReference>
<dbReference type="Proteomes" id="UP000000798">
    <property type="component" value="Chromosome"/>
</dbReference>
<dbReference type="NCBIfam" id="TIGR00367">
    <property type="entry name" value="calcium/sodium antiporter"/>
    <property type="match status" value="1"/>
</dbReference>